<protein>
    <submittedName>
        <fullName evidence="1">Uncharacterized protein</fullName>
    </submittedName>
</protein>
<dbReference type="AlphaFoldDB" id="A0A1H9V9B6"/>
<evidence type="ECO:0000313" key="2">
    <source>
        <dbReference type="Proteomes" id="UP000198571"/>
    </source>
</evidence>
<keyword evidence="2" id="KW-1185">Reference proteome</keyword>
<organism evidence="1 2">
    <name type="scientific">Salipaludibacillus aurantiacus</name>
    <dbReference type="NCBI Taxonomy" id="1601833"/>
    <lineage>
        <taxon>Bacteria</taxon>
        <taxon>Bacillati</taxon>
        <taxon>Bacillota</taxon>
        <taxon>Bacilli</taxon>
        <taxon>Bacillales</taxon>
        <taxon>Bacillaceae</taxon>
    </lineage>
</organism>
<name>A0A1H9V9B6_9BACI</name>
<proteinExistence type="predicted"/>
<gene>
    <name evidence="1" type="ORF">SAMN05518684_11014</name>
</gene>
<dbReference type="EMBL" id="FOGT01000010">
    <property type="protein sequence ID" value="SES18376.1"/>
    <property type="molecule type" value="Genomic_DNA"/>
</dbReference>
<reference evidence="2" key="1">
    <citation type="submission" date="2016-10" db="EMBL/GenBank/DDBJ databases">
        <authorList>
            <person name="Varghese N."/>
            <person name="Submissions S."/>
        </authorList>
    </citation>
    <scope>NUCLEOTIDE SEQUENCE [LARGE SCALE GENOMIC DNA]</scope>
    <source>
        <strain evidence="2">S9</strain>
    </source>
</reference>
<evidence type="ECO:0000313" key="1">
    <source>
        <dbReference type="EMBL" id="SES18376.1"/>
    </source>
</evidence>
<dbReference type="Proteomes" id="UP000198571">
    <property type="component" value="Unassembled WGS sequence"/>
</dbReference>
<sequence>MGGQTPHLFPKGAAHMGRAFCCCTHTILRDWMLYFFLAITSTSTSAPLGMRETSTALLAG</sequence>
<accession>A0A1H9V9B6</accession>